<dbReference type="Gene3D" id="3.40.50.300">
    <property type="entry name" value="P-loop containing nucleotide triphosphate hydrolases"/>
    <property type="match status" value="2"/>
</dbReference>
<keyword evidence="1" id="KW-0175">Coiled coil</keyword>
<reference evidence="2 3" key="1">
    <citation type="submission" date="2023-11" db="EMBL/GenBank/DDBJ databases">
        <authorList>
            <person name="Cook R."/>
            <person name="Crisci M."/>
            <person name="Pye H."/>
            <person name="Adriaenssens E."/>
            <person name="Santini J."/>
        </authorList>
    </citation>
    <scope>NUCLEOTIDE SEQUENCE [LARGE SCALE GENOMIC DNA]</scope>
    <source>
        <strain evidence="2">Lak_Megaphage_Sonny</strain>
    </source>
</reference>
<dbReference type="SUPFAM" id="SSF52540">
    <property type="entry name" value="P-loop containing nucleoside triphosphate hydrolases"/>
    <property type="match status" value="1"/>
</dbReference>
<organism evidence="2 3">
    <name type="scientific">phage Lak_Megaphage_Sonny</name>
    <dbReference type="NCBI Taxonomy" id="3109229"/>
    <lineage>
        <taxon>Viruses</taxon>
        <taxon>Duplodnaviria</taxon>
        <taxon>Heunggongvirae</taxon>
        <taxon>Uroviricota</taxon>
        <taxon>Caudoviricetes</taxon>
        <taxon>Caudoviricetes code 15 clade</taxon>
    </lineage>
</organism>
<evidence type="ECO:0000313" key="3">
    <source>
        <dbReference type="Proteomes" id="UP001358193"/>
    </source>
</evidence>
<protein>
    <submittedName>
        <fullName evidence="2">SbcC-like subunit of palindrome specific endonuclease</fullName>
    </submittedName>
</protein>
<proteinExistence type="predicted"/>
<dbReference type="EMBL" id="OR769223">
    <property type="protein sequence ID" value="WQJ53943.1"/>
    <property type="molecule type" value="Genomic_DNA"/>
</dbReference>
<sequence>MKFIEIEWKNIFAYGEETQKITYDNGQLTLLKGKSGSGKSTILLLPSILLYGKTEKKLTKSGIANRCNKHGWIRGTIEKNGHVYTIERSFAPNDLQVFKDGVNIDAFGSSAAQDYIDNEIADIPLKTFSNMISISMKKFKSFLTMSPADRKEIIDRIFNLEAINIAYDMIKKDARDIGSAINANNTTLFQLTQTLQNATTELENVRAKSLQTVDKSKIDENNQQINKDNENIEKLMNAYTEYSNKQQEYTEYINNLKKQQYENNFNINAIQEKINLFSQAKCPTCGTSFTGEGFQNLLQQLNDLKKQKDEISNGLQTQLTEANNSYSQIYNYLNQINEAVYKFKADISSLTMQNQMIETQLNESAEYTGIQNIITQTTQQMDIIKEALSEDTKKLKDLQNLAVVFSIDGVKQKVIINYLPILNQEICHNLEMVEFPYQVDIDSKFDPHLRELGIEIEPDSLSDGEEMRVDLIILCSLFKLLKRRFPSINILTIDEVISSLDSETSGQVLDYLKMFAKENNLCCFIVSHTDLFIDNFDKIINVKKDGFSRIDIIENTI</sequence>
<name>A0ABZ0Z416_9CAUD</name>
<evidence type="ECO:0000256" key="1">
    <source>
        <dbReference type="SAM" id="Coils"/>
    </source>
</evidence>
<dbReference type="Proteomes" id="UP001358193">
    <property type="component" value="Segment"/>
</dbReference>
<evidence type="ECO:0000313" key="2">
    <source>
        <dbReference type="EMBL" id="WQJ53943.1"/>
    </source>
</evidence>
<dbReference type="InterPro" id="IPR027417">
    <property type="entry name" value="P-loop_NTPase"/>
</dbReference>
<dbReference type="PANTHER" id="PTHR32114">
    <property type="entry name" value="ABC TRANSPORTER ABCH.3"/>
    <property type="match status" value="1"/>
</dbReference>
<dbReference type="SUPFAM" id="SSF75712">
    <property type="entry name" value="Rad50 coiled-coil Zn hook"/>
    <property type="match status" value="1"/>
</dbReference>
<dbReference type="PANTHER" id="PTHR32114:SF2">
    <property type="entry name" value="ABC TRANSPORTER ABCH.3"/>
    <property type="match status" value="1"/>
</dbReference>
<keyword evidence="3" id="KW-1185">Reference proteome</keyword>
<accession>A0ABZ0Z416</accession>
<feature type="coiled-coil region" evidence="1">
    <location>
        <begin position="188"/>
        <end position="259"/>
    </location>
</feature>